<evidence type="ECO:0000256" key="3">
    <source>
        <dbReference type="ARBA" id="ARBA00022723"/>
    </source>
</evidence>
<comment type="similarity">
    <text evidence="8">Belongs to the FGAMS family.</text>
</comment>
<protein>
    <recommendedName>
        <fullName evidence="8">Phosphoribosylformylglycinamidine synthase subunit PurL</fullName>
        <shortName evidence="8">FGAM synthase</shortName>
        <ecNumber evidence="8">6.3.5.3</ecNumber>
    </recommendedName>
    <alternativeName>
        <fullName evidence="8">Formylglycinamide ribonucleotide amidotransferase subunit II</fullName>
        <shortName evidence="8">FGAR amidotransferase II</shortName>
        <shortName evidence="8">FGAR-AT II</shortName>
    </alternativeName>
    <alternativeName>
        <fullName evidence="8">Glutamine amidotransferase PurL</fullName>
    </alternativeName>
    <alternativeName>
        <fullName evidence="8">Phosphoribosylformylglycinamidine synthase subunit II</fullName>
    </alternativeName>
</protein>
<feature type="domain" description="PurM-like N-terminal" evidence="9">
    <location>
        <begin position="93"/>
        <end position="207"/>
    </location>
</feature>
<feature type="domain" description="PurM-like C-terminal" evidence="10">
    <location>
        <begin position="221"/>
        <end position="376"/>
    </location>
</feature>
<dbReference type="Proteomes" id="UP000515708">
    <property type="component" value="Chromosome"/>
</dbReference>
<evidence type="ECO:0000259" key="9">
    <source>
        <dbReference type="Pfam" id="PF00586"/>
    </source>
</evidence>
<sequence>MTTPNTTTHVPDSVENAIATPEKEQPYGALGLKDDEYARIKEILGRRPTSGELAMYSVMWSEHCSYKSSKNYLRRFGQKVSDEMRERLMVGMGQNAGVVDVGEGWAVTFKAESHNHPSFIEPFQGAATGVGGIVRDIISMGARPVAVMDALRFGAIDHPDTPRVVHGVTSGISFYGNCLGLPNIGGETVFDSVYQANPLVNALAVGVLRHEDLKLANATGVGNKVVLFGARTGGDGIGGASILASDSFDQAGPTKRPAVQVGDPFAEKVLIECCLELYKLELVEAIQDLGAAGISCATSELAANGDSGMHVSLDNVLLRDPSLTAEEILMSESQERMMAIVSPAKLDAFLEVVGKWEVETSVLGEVTGDGRLVIDWQGERIVDVDPSTVAVDGPVYDRPVAYPAWIDALQADAAENLPRANDADVLRAQFLAMLGSPNLADTSWITNQYDFYVGGNTALAFPDDAGMVRVDEESGLGFAVSTDANGRYCQLDPYAGAQLALAEAYRNVAVTGATPTAITDCLNFGSPENPEVMWQFGQTVDGLADGCYELGTPVTGGNVSFYNQTGDVPIHPTPLVGVLGIIDDVSRRIPSGWQDAGDNIYLLGVTSTELSGSAWADVVHDHLGGLPPKVDLAAERRLAGLLGAAREEWLISSAHDLSEGGLGQALAEAVMRFGVGARVWLTELMERDGVDAATALFSESTGRVIVTVPREEDVKFRGLCEGRDYPVLRIGVTDTEPTLEVQDVFSVSVDELRETSRGTLPAVFGPTVTEPVA</sequence>
<evidence type="ECO:0000256" key="5">
    <source>
        <dbReference type="ARBA" id="ARBA00022755"/>
    </source>
</evidence>
<evidence type="ECO:0000313" key="12">
    <source>
        <dbReference type="EMBL" id="QMU96891.1"/>
    </source>
</evidence>
<feature type="domain" description="PurM-like C-terminal" evidence="10">
    <location>
        <begin position="596"/>
        <end position="742"/>
    </location>
</feature>
<evidence type="ECO:0000259" key="11">
    <source>
        <dbReference type="Pfam" id="PF18072"/>
    </source>
</evidence>
<evidence type="ECO:0000256" key="6">
    <source>
        <dbReference type="ARBA" id="ARBA00022840"/>
    </source>
</evidence>
<comment type="function">
    <text evidence="8">Part of the phosphoribosylformylglycinamidine synthase complex involved in the purines biosynthetic pathway. Catalyzes the ATP-dependent conversion of formylglycinamide ribonucleotide (FGAR) and glutamine to yield formylglycinamidine ribonucleotide (FGAM) and glutamate. The FGAM synthase complex is composed of three subunits. PurQ produces an ammonia molecule by converting glutamine to glutamate. PurL transfers the ammonia molecule to FGAR to form FGAM in an ATP-dependent manner. PurS interacts with PurQ and PurL and is thought to assist in the transfer of the ammonia molecule from PurQ to PurL.</text>
</comment>
<keyword evidence="5 8" id="KW-0658">Purine biosynthesis</keyword>
<dbReference type="InterPro" id="IPR010918">
    <property type="entry name" value="PurM-like_C_dom"/>
</dbReference>
<feature type="domain" description="PurM-like N-terminal" evidence="9">
    <location>
        <begin position="463"/>
        <end position="582"/>
    </location>
</feature>
<dbReference type="InterPro" id="IPR041609">
    <property type="entry name" value="PurL_linker"/>
</dbReference>
<dbReference type="GO" id="GO:0004642">
    <property type="term" value="F:phosphoribosylformylglycinamidine synthase activity"/>
    <property type="evidence" value="ECO:0007669"/>
    <property type="project" value="UniProtKB-UniRule"/>
</dbReference>
<feature type="binding site" evidence="8">
    <location>
        <position position="66"/>
    </location>
    <ligand>
        <name>ATP</name>
        <dbReference type="ChEBI" id="CHEBI:30616"/>
    </ligand>
</feature>
<keyword evidence="6 8" id="KW-0067">ATP-binding</keyword>
<dbReference type="Gene3D" id="3.90.650.10">
    <property type="entry name" value="PurM-like C-terminal domain"/>
    <property type="match status" value="2"/>
</dbReference>
<dbReference type="HAMAP" id="MF_00420">
    <property type="entry name" value="PurL_2"/>
    <property type="match status" value="1"/>
</dbReference>
<comment type="subcellular location">
    <subcellularLocation>
        <location evidence="8">Cytoplasm</location>
    </subcellularLocation>
</comment>
<feature type="binding site" evidence="8">
    <location>
        <position position="288"/>
    </location>
    <ligand>
        <name>Mg(2+)</name>
        <dbReference type="ChEBI" id="CHEBI:18420"/>
        <label>2</label>
    </ligand>
</feature>
<dbReference type="FunFam" id="3.30.1330.10:FF:000004">
    <property type="entry name" value="Phosphoribosylformylglycinamidine synthase subunit PurL"/>
    <property type="match status" value="1"/>
</dbReference>
<dbReference type="Pfam" id="PF00586">
    <property type="entry name" value="AIRS"/>
    <property type="match status" value="2"/>
</dbReference>
<proteinExistence type="inferred from homology"/>
<dbReference type="PANTHER" id="PTHR43555:SF1">
    <property type="entry name" value="PHOSPHORIBOSYLFORMYLGLYCINAMIDINE SYNTHASE SUBUNIT PURL"/>
    <property type="match status" value="1"/>
</dbReference>
<feature type="binding site" evidence="8">
    <location>
        <position position="560"/>
    </location>
    <ligand>
        <name>substrate</name>
    </ligand>
</feature>
<feature type="binding site" evidence="8">
    <location>
        <position position="557"/>
    </location>
    <ligand>
        <name>ATP</name>
        <dbReference type="ChEBI" id="CHEBI:30616"/>
    </ligand>
</feature>
<dbReference type="NCBIfam" id="TIGR01736">
    <property type="entry name" value="FGAM_synth_II"/>
    <property type="match status" value="1"/>
</dbReference>
<dbReference type="InterPro" id="IPR036921">
    <property type="entry name" value="PurM-like_N_sf"/>
</dbReference>
<feature type="binding site" evidence="8">
    <location>
        <position position="135"/>
    </location>
    <ligand>
        <name>substrate</name>
    </ligand>
</feature>
<dbReference type="EMBL" id="CP043732">
    <property type="protein sequence ID" value="QMU96891.1"/>
    <property type="molecule type" value="Genomic_DNA"/>
</dbReference>
<feature type="active site" description="Proton acceptor" evidence="8">
    <location>
        <position position="114"/>
    </location>
</feature>
<comment type="catalytic activity">
    <reaction evidence="8">
        <text>N(2)-formyl-N(1)-(5-phospho-beta-D-ribosyl)glycinamide + L-glutamine + ATP + H2O = 2-formamido-N(1)-(5-O-phospho-beta-D-ribosyl)acetamidine + L-glutamate + ADP + phosphate + H(+)</text>
        <dbReference type="Rhea" id="RHEA:17129"/>
        <dbReference type="ChEBI" id="CHEBI:15377"/>
        <dbReference type="ChEBI" id="CHEBI:15378"/>
        <dbReference type="ChEBI" id="CHEBI:29985"/>
        <dbReference type="ChEBI" id="CHEBI:30616"/>
        <dbReference type="ChEBI" id="CHEBI:43474"/>
        <dbReference type="ChEBI" id="CHEBI:58359"/>
        <dbReference type="ChEBI" id="CHEBI:147286"/>
        <dbReference type="ChEBI" id="CHEBI:147287"/>
        <dbReference type="ChEBI" id="CHEBI:456216"/>
        <dbReference type="EC" id="6.3.5.3"/>
    </reaction>
</comment>
<dbReference type="CDD" id="cd02204">
    <property type="entry name" value="PurL_repeat2"/>
    <property type="match status" value="1"/>
</dbReference>
<evidence type="ECO:0000256" key="4">
    <source>
        <dbReference type="ARBA" id="ARBA00022741"/>
    </source>
</evidence>
<gene>
    <name evidence="8 12" type="primary">purL</name>
    <name evidence="12" type="ORF">FVO59_06390</name>
</gene>
<keyword evidence="3 8" id="KW-0479">Metal-binding</keyword>
<feature type="binding site" evidence="8">
    <location>
        <position position="136"/>
    </location>
    <ligand>
        <name>Mg(2+)</name>
        <dbReference type="ChEBI" id="CHEBI:18420"/>
        <label>2</label>
    </ligand>
</feature>
<evidence type="ECO:0000256" key="7">
    <source>
        <dbReference type="ARBA" id="ARBA00022842"/>
    </source>
</evidence>
<comment type="caution">
    <text evidence="8">Lacks conserved residue(s) required for the propagation of feature annotation.</text>
</comment>
<dbReference type="Pfam" id="PF02769">
    <property type="entry name" value="AIRS_C"/>
    <property type="match status" value="2"/>
</dbReference>
<feature type="binding site" evidence="8">
    <location>
        <begin position="113"/>
        <end position="116"/>
    </location>
    <ligand>
        <name>substrate</name>
    </ligand>
</feature>
<feature type="binding site" evidence="8">
    <location>
        <position position="110"/>
    </location>
    <ligand>
        <name>ATP</name>
        <dbReference type="ChEBI" id="CHEBI:30616"/>
    </ligand>
</feature>
<evidence type="ECO:0000256" key="1">
    <source>
        <dbReference type="ARBA" id="ARBA00022490"/>
    </source>
</evidence>
<dbReference type="InterPro" id="IPR016188">
    <property type="entry name" value="PurM-like_N"/>
</dbReference>
<feature type="binding site" evidence="8">
    <location>
        <position position="112"/>
    </location>
    <ligand>
        <name>Mg(2+)</name>
        <dbReference type="ChEBI" id="CHEBI:18420"/>
        <label>1</label>
    </ligand>
</feature>
<keyword evidence="1 8" id="KW-0963">Cytoplasm</keyword>
<dbReference type="SUPFAM" id="SSF55326">
    <property type="entry name" value="PurM N-terminal domain-like"/>
    <property type="match status" value="2"/>
</dbReference>
<evidence type="ECO:0000256" key="2">
    <source>
        <dbReference type="ARBA" id="ARBA00022598"/>
    </source>
</evidence>
<dbReference type="PANTHER" id="PTHR43555">
    <property type="entry name" value="PHOSPHORIBOSYLFORMYLGLYCINAMIDINE SYNTHASE SUBUNIT PURL"/>
    <property type="match status" value="1"/>
</dbReference>
<evidence type="ECO:0000313" key="13">
    <source>
        <dbReference type="Proteomes" id="UP000515708"/>
    </source>
</evidence>
<dbReference type="Gene3D" id="3.30.1330.10">
    <property type="entry name" value="PurM-like, N-terminal domain"/>
    <property type="match status" value="2"/>
</dbReference>
<organism evidence="12 13">
    <name type="scientific">Microbacterium esteraromaticum</name>
    <dbReference type="NCBI Taxonomy" id="57043"/>
    <lineage>
        <taxon>Bacteria</taxon>
        <taxon>Bacillati</taxon>
        <taxon>Actinomycetota</taxon>
        <taxon>Actinomycetes</taxon>
        <taxon>Micrococcales</taxon>
        <taxon>Microbacteriaceae</taxon>
        <taxon>Microbacterium</taxon>
    </lineage>
</organism>
<comment type="subunit">
    <text evidence="8">Monomer. Part of the FGAM synthase complex composed of 1 PurL, 1 PurQ and 2 PurS subunits.</text>
</comment>
<dbReference type="InterPro" id="IPR010074">
    <property type="entry name" value="PRibForGlyAmidine_synth_PurL"/>
</dbReference>
<dbReference type="NCBIfam" id="NF002290">
    <property type="entry name" value="PRK01213.1"/>
    <property type="match status" value="1"/>
</dbReference>
<dbReference type="SUPFAM" id="SSF56042">
    <property type="entry name" value="PurM C-terminal domain-like"/>
    <property type="match status" value="2"/>
</dbReference>
<feature type="binding site" evidence="8">
    <location>
        <begin position="332"/>
        <end position="334"/>
    </location>
    <ligand>
        <name>substrate</name>
    </ligand>
</feature>
<dbReference type="GO" id="GO:0005737">
    <property type="term" value="C:cytoplasm"/>
    <property type="evidence" value="ECO:0007669"/>
    <property type="project" value="UniProtKB-SubCell"/>
</dbReference>
<dbReference type="GO" id="GO:0000287">
    <property type="term" value="F:magnesium ion binding"/>
    <property type="evidence" value="ECO:0007669"/>
    <property type="project" value="UniProtKB-UniRule"/>
</dbReference>
<dbReference type="GO" id="GO:0005524">
    <property type="term" value="F:ATP binding"/>
    <property type="evidence" value="ECO:0007669"/>
    <property type="project" value="UniProtKB-UniRule"/>
</dbReference>
<dbReference type="GO" id="GO:0006189">
    <property type="term" value="P:'de novo' IMP biosynthetic process"/>
    <property type="evidence" value="ECO:0007669"/>
    <property type="project" value="UniProtKB-UniRule"/>
</dbReference>
<evidence type="ECO:0000256" key="8">
    <source>
        <dbReference type="HAMAP-Rule" id="MF_00420"/>
    </source>
</evidence>
<feature type="binding site" evidence="8">
    <location>
        <position position="558"/>
    </location>
    <ligand>
        <name>Mg(2+)</name>
        <dbReference type="ChEBI" id="CHEBI:18420"/>
        <label>1</label>
    </ligand>
</feature>
<feature type="binding site" evidence="8">
    <location>
        <position position="520"/>
    </location>
    <ligand>
        <name>ATP</name>
        <dbReference type="ChEBI" id="CHEBI:30616"/>
    </ligand>
</feature>
<comment type="pathway">
    <text evidence="8">Purine metabolism; IMP biosynthesis via de novo pathway; 5-amino-1-(5-phospho-D-ribosyl)imidazole from N(2)-formyl-N(1)-(5-phospho-D-ribosyl)glycinamide: step 1/2.</text>
</comment>
<dbReference type="UniPathway" id="UPA00074">
    <property type="reaction ID" value="UER00128"/>
</dbReference>
<accession>A0A7D7WFH0</accession>
<feature type="domain" description="Phosphoribosylformylglycinamidine synthase linker" evidence="11">
    <location>
        <begin position="23"/>
        <end position="67"/>
    </location>
</feature>
<name>A0A7D7WFH0_9MICO</name>
<keyword evidence="4 8" id="KW-0547">Nucleotide-binding</keyword>
<keyword evidence="2 8" id="KW-0436">Ligase</keyword>
<dbReference type="PIRSF" id="PIRSF001587">
    <property type="entry name" value="FGAM_synthase_II"/>
    <property type="match status" value="1"/>
</dbReference>
<dbReference type="RefSeq" id="WP_182255816.1">
    <property type="nucleotide sequence ID" value="NZ_CP043732.1"/>
</dbReference>
<dbReference type="CDD" id="cd02203">
    <property type="entry name" value="PurL_repeat1"/>
    <property type="match status" value="1"/>
</dbReference>
<dbReference type="EC" id="6.3.5.3" evidence="8"/>
<feature type="active site" evidence="8">
    <location>
        <position position="63"/>
    </location>
</feature>
<dbReference type="InterPro" id="IPR036676">
    <property type="entry name" value="PurM-like_C_sf"/>
</dbReference>
<reference evidence="12 13" key="1">
    <citation type="journal article" date="2020" name="Front. Microbiol.">
        <title>Design of Bacterial Strain-Specific qPCR Assays Using NGS Data and Publicly Available Resources and Its Application to Track Biocontrol Strains.</title>
        <authorList>
            <person name="Hernandez I."/>
            <person name="Sant C."/>
            <person name="Martinez R."/>
            <person name="Fernandez C."/>
        </authorList>
    </citation>
    <scope>NUCLEOTIDE SEQUENCE [LARGE SCALE GENOMIC DNA]</scope>
    <source>
        <strain evidence="12 13">B24</strain>
    </source>
</reference>
<dbReference type="AlphaFoldDB" id="A0A7D7WFH0"/>
<dbReference type="Pfam" id="PF18072">
    <property type="entry name" value="FGAR-AT_linker"/>
    <property type="match status" value="1"/>
</dbReference>
<evidence type="ECO:0000259" key="10">
    <source>
        <dbReference type="Pfam" id="PF02769"/>
    </source>
</evidence>
<feature type="binding site" evidence="8">
    <location>
        <position position="260"/>
    </location>
    <ligand>
        <name>substrate</name>
    </ligand>
</feature>
<keyword evidence="7 8" id="KW-0460">Magnesium</keyword>